<dbReference type="eggNOG" id="KOG1843">
    <property type="taxonomic scope" value="Eukaryota"/>
</dbReference>
<dbReference type="GO" id="GO:0035091">
    <property type="term" value="F:phosphatidylinositol binding"/>
    <property type="evidence" value="ECO:0007669"/>
    <property type="project" value="TreeGrafter"/>
</dbReference>
<name>A0A0L0GB50_9EUKA</name>
<accession>A0A0L0GB50</accession>
<dbReference type="InterPro" id="IPR007461">
    <property type="entry name" value="Ysc84_actin-binding"/>
</dbReference>
<dbReference type="RefSeq" id="XP_014160149.1">
    <property type="nucleotide sequence ID" value="XM_014304674.1"/>
</dbReference>
<dbReference type="STRING" id="667725.A0A0L0GB50"/>
<evidence type="ECO:0000259" key="1">
    <source>
        <dbReference type="Pfam" id="PF04366"/>
    </source>
</evidence>
<keyword evidence="3" id="KW-1185">Reference proteome</keyword>
<gene>
    <name evidence="2" type="ORF">SARC_01569</name>
</gene>
<proteinExistence type="predicted"/>
<dbReference type="GeneID" id="25902073"/>
<dbReference type="Pfam" id="PF04366">
    <property type="entry name" value="Ysc84"/>
    <property type="match status" value="1"/>
</dbReference>
<evidence type="ECO:0000313" key="2">
    <source>
        <dbReference type="EMBL" id="KNC86247.1"/>
    </source>
</evidence>
<evidence type="ECO:0000313" key="3">
    <source>
        <dbReference type="Proteomes" id="UP000054560"/>
    </source>
</evidence>
<dbReference type="PANTHER" id="PTHR15629:SF2">
    <property type="entry name" value="SH3 DOMAIN-CONTAINING YSC84-LIKE PROTEIN 1"/>
    <property type="match status" value="1"/>
</dbReference>
<organism evidence="2 3">
    <name type="scientific">Sphaeroforma arctica JP610</name>
    <dbReference type="NCBI Taxonomy" id="667725"/>
    <lineage>
        <taxon>Eukaryota</taxon>
        <taxon>Ichthyosporea</taxon>
        <taxon>Ichthyophonida</taxon>
        <taxon>Sphaeroforma</taxon>
    </lineage>
</organism>
<dbReference type="Proteomes" id="UP000054560">
    <property type="component" value="Unassembled WGS sequence"/>
</dbReference>
<dbReference type="InterPro" id="IPR051702">
    <property type="entry name" value="SH3_domain_YSC84-like"/>
</dbReference>
<dbReference type="PANTHER" id="PTHR15629">
    <property type="entry name" value="SH3YL1 PROTEIN"/>
    <property type="match status" value="1"/>
</dbReference>
<protein>
    <recommendedName>
        <fullName evidence="1">Ysc84 actin-binding domain-containing protein</fullName>
    </recommendedName>
</protein>
<feature type="domain" description="Ysc84 actin-binding" evidence="1">
    <location>
        <begin position="107"/>
        <end position="218"/>
    </location>
</feature>
<dbReference type="OrthoDB" id="443981at2759"/>
<dbReference type="AlphaFoldDB" id="A0A0L0GB50"/>
<dbReference type="EMBL" id="KQ241660">
    <property type="protein sequence ID" value="KNC86247.1"/>
    <property type="molecule type" value="Genomic_DNA"/>
</dbReference>
<reference evidence="2 3" key="1">
    <citation type="submission" date="2011-02" db="EMBL/GenBank/DDBJ databases">
        <title>The Genome Sequence of Sphaeroforma arctica JP610.</title>
        <authorList>
            <consortium name="The Broad Institute Genome Sequencing Platform"/>
            <person name="Russ C."/>
            <person name="Cuomo C."/>
            <person name="Young S.K."/>
            <person name="Zeng Q."/>
            <person name="Gargeya S."/>
            <person name="Alvarado L."/>
            <person name="Berlin A."/>
            <person name="Chapman S.B."/>
            <person name="Chen Z."/>
            <person name="Freedman E."/>
            <person name="Gellesch M."/>
            <person name="Goldberg J."/>
            <person name="Griggs A."/>
            <person name="Gujja S."/>
            <person name="Heilman E."/>
            <person name="Heiman D."/>
            <person name="Howarth C."/>
            <person name="Mehta T."/>
            <person name="Neiman D."/>
            <person name="Pearson M."/>
            <person name="Roberts A."/>
            <person name="Saif S."/>
            <person name="Shea T."/>
            <person name="Shenoy N."/>
            <person name="Sisk P."/>
            <person name="Stolte C."/>
            <person name="Sykes S."/>
            <person name="White J."/>
            <person name="Yandava C."/>
            <person name="Burger G."/>
            <person name="Gray M.W."/>
            <person name="Holland P.W.H."/>
            <person name="King N."/>
            <person name="Lang F.B.F."/>
            <person name="Roger A.J."/>
            <person name="Ruiz-Trillo I."/>
            <person name="Haas B."/>
            <person name="Nusbaum C."/>
            <person name="Birren B."/>
        </authorList>
    </citation>
    <scope>NUCLEOTIDE SEQUENCE [LARGE SCALE GENOMIC DNA]</scope>
    <source>
        <strain evidence="2 3">JP610</strain>
    </source>
</reference>
<sequence length="279" mass="29931">MPFGFDISGTGDMRVDIKNALEMVEQWKLGFKKQANWKEDSVNAAVPDGRAIVPPQVIKDCYGVCFLFYVKAGFVFSGELGTGFVITKLNRGTDDECWSGPSAIVSGGMGWGALVGAQKTYHVVFLNYKEAVDTFKSHAKVNFGADISLAAGPVGRHLDAKASVGNKGAAINYSYSYAKGLYGGVGLNGAIASSSGAMNKAFYGHDVRASQLLDGMLGKDKYLTESNLGELYDGLNELIHFSTLAQGNATDKNYGENARAARDYQAGVMDDMDNERIPL</sequence>